<evidence type="ECO:0000313" key="1">
    <source>
        <dbReference type="EMBL" id="KAI5658542.1"/>
    </source>
</evidence>
<gene>
    <name evidence="1" type="ORF">M9H77_27335</name>
</gene>
<keyword evidence="2" id="KW-1185">Reference proteome</keyword>
<accession>A0ACC0AC65</accession>
<reference evidence="2" key="1">
    <citation type="journal article" date="2023" name="Nat. Plants">
        <title>Single-cell RNA sequencing provides a high-resolution roadmap for understanding the multicellular compartmentation of specialized metabolism.</title>
        <authorList>
            <person name="Sun S."/>
            <person name="Shen X."/>
            <person name="Li Y."/>
            <person name="Li Y."/>
            <person name="Wang S."/>
            <person name="Li R."/>
            <person name="Zhang H."/>
            <person name="Shen G."/>
            <person name="Guo B."/>
            <person name="Wei J."/>
            <person name="Xu J."/>
            <person name="St-Pierre B."/>
            <person name="Chen S."/>
            <person name="Sun C."/>
        </authorList>
    </citation>
    <scope>NUCLEOTIDE SEQUENCE [LARGE SCALE GENOMIC DNA]</scope>
</reference>
<dbReference type="EMBL" id="CM044706">
    <property type="protein sequence ID" value="KAI5658542.1"/>
    <property type="molecule type" value="Genomic_DNA"/>
</dbReference>
<protein>
    <submittedName>
        <fullName evidence="1">Uncharacterized protein</fullName>
    </submittedName>
</protein>
<proteinExistence type="predicted"/>
<organism evidence="1 2">
    <name type="scientific">Catharanthus roseus</name>
    <name type="common">Madagascar periwinkle</name>
    <name type="synonym">Vinca rosea</name>
    <dbReference type="NCBI Taxonomy" id="4058"/>
    <lineage>
        <taxon>Eukaryota</taxon>
        <taxon>Viridiplantae</taxon>
        <taxon>Streptophyta</taxon>
        <taxon>Embryophyta</taxon>
        <taxon>Tracheophyta</taxon>
        <taxon>Spermatophyta</taxon>
        <taxon>Magnoliopsida</taxon>
        <taxon>eudicotyledons</taxon>
        <taxon>Gunneridae</taxon>
        <taxon>Pentapetalae</taxon>
        <taxon>asterids</taxon>
        <taxon>lamiids</taxon>
        <taxon>Gentianales</taxon>
        <taxon>Apocynaceae</taxon>
        <taxon>Rauvolfioideae</taxon>
        <taxon>Vinceae</taxon>
        <taxon>Catharanthinae</taxon>
        <taxon>Catharanthus</taxon>
    </lineage>
</organism>
<comment type="caution">
    <text evidence="1">The sequence shown here is derived from an EMBL/GenBank/DDBJ whole genome shotgun (WGS) entry which is preliminary data.</text>
</comment>
<evidence type="ECO:0000313" key="2">
    <source>
        <dbReference type="Proteomes" id="UP001060085"/>
    </source>
</evidence>
<dbReference type="Proteomes" id="UP001060085">
    <property type="component" value="Linkage Group LG06"/>
</dbReference>
<name>A0ACC0AC65_CATRO</name>
<sequence length="388" mass="43610">MVRKKGKAVSKKKLNDGEGSGGSAGVSDANARPSASTTVSNFVGSSGGENSAPKSAIDTPREDQSSKEKKLTDDFYEKLVKLHHWSGLSLVFNFRETMVDLYLLYMKVTEKGGFHQVSKEGKWNEVASAMNLKLQVSLMPAQIQKVYESLLLQYEQMNYYRTPAKVYKKPDNGNHTECSVAKRKSCKKLSQVDQIAKRKCPPPTFQASTGPGTPEQKSNKQKKLENKDVLKDLKAPQKARTAYQLFVKSECERLRKTNGECSGTVSYRDLATEAWKHLSQSDRQPYFEAFQKDKERFKKEMVIYEQICSQMTAKTQEISSNLAPSIIKFGPSSPVDNGCYVTLEASHSENFFVPDETLVESTIQMLKNSRPNDPMFHINWDGCFGSED</sequence>